<evidence type="ECO:0000313" key="12">
    <source>
        <dbReference type="EMBL" id="VFK56465.1"/>
    </source>
</evidence>
<keyword evidence="7 9" id="KW-0472">Membrane</keyword>
<dbReference type="InterPro" id="IPR052157">
    <property type="entry name" value="BCAA_transport_permease"/>
</dbReference>
<evidence type="ECO:0000256" key="3">
    <source>
        <dbReference type="ARBA" id="ARBA00022475"/>
    </source>
</evidence>
<proteinExistence type="inferred from homology"/>
<organism evidence="11">
    <name type="scientific">Candidatus Kentrum sp. TUN</name>
    <dbReference type="NCBI Taxonomy" id="2126343"/>
    <lineage>
        <taxon>Bacteria</taxon>
        <taxon>Pseudomonadati</taxon>
        <taxon>Pseudomonadota</taxon>
        <taxon>Gammaproteobacteria</taxon>
        <taxon>Candidatus Kentrum</taxon>
    </lineage>
</organism>
<dbReference type="EMBL" id="CAADFV010000003">
    <property type="protein sequence ID" value="VFK50444.1"/>
    <property type="molecule type" value="Genomic_DNA"/>
</dbReference>
<feature type="transmembrane region" description="Helical" evidence="9">
    <location>
        <begin position="274"/>
        <end position="296"/>
    </location>
</feature>
<evidence type="ECO:0000256" key="4">
    <source>
        <dbReference type="ARBA" id="ARBA00022692"/>
    </source>
</evidence>
<evidence type="ECO:0000313" key="10">
    <source>
        <dbReference type="EMBL" id="VFK50444.1"/>
    </source>
</evidence>
<feature type="transmembrane region" description="Helical" evidence="9">
    <location>
        <begin position="191"/>
        <end position="213"/>
    </location>
</feature>
<reference evidence="11" key="1">
    <citation type="submission" date="2019-02" db="EMBL/GenBank/DDBJ databases">
        <authorList>
            <person name="Gruber-Vodicka R. H."/>
            <person name="Seah K. B. B."/>
        </authorList>
    </citation>
    <scope>NUCLEOTIDE SEQUENCE</scope>
    <source>
        <strain evidence="12">BECK_BY1</strain>
        <strain evidence="10">BECK_BY2</strain>
        <strain evidence="11">BECK_BY3</strain>
    </source>
</reference>
<accession>A0A450ZD27</accession>
<dbReference type="AlphaFoldDB" id="A0A450ZD27"/>
<dbReference type="PANTHER" id="PTHR11795">
    <property type="entry name" value="BRANCHED-CHAIN AMINO ACID TRANSPORT SYSTEM PERMEASE PROTEIN LIVH"/>
    <property type="match status" value="1"/>
</dbReference>
<feature type="transmembrane region" description="Helical" evidence="9">
    <location>
        <begin position="225"/>
        <end position="253"/>
    </location>
</feature>
<evidence type="ECO:0000256" key="7">
    <source>
        <dbReference type="ARBA" id="ARBA00023136"/>
    </source>
</evidence>
<sequence>MDFSLFLIQTLNGLQLGVLLFLLASGLTLIFGIMDLVNLAHGSLYMIGAFFAAWLTIVLESFVAGVLLALPLTALFAWVLEIAIVRRLYARDHPDHILATFGLILCLDTLVHMVFGPEGYSVPLPSWLDGRIPLPGDGVFPTYRLVIILAGLLIAMGLYWLINHTRMGMRIRAGAANGVMAAALGIDIRQLFMAVFVLGSVLAGFAGMLIAPINDASIGMGNDIIITAFVVVIIGGLGSMKGAFVAAILIGLIDTLGRSFLDDSLKLIMDATTAETAAPAISSMLIYILMAVILALRPQGLFPPVAR</sequence>
<dbReference type="EMBL" id="CAADFY010000003">
    <property type="protein sequence ID" value="VFK51681.1"/>
    <property type="molecule type" value="Genomic_DNA"/>
</dbReference>
<keyword evidence="2" id="KW-0813">Transport</keyword>
<keyword evidence="4 9" id="KW-0812">Transmembrane</keyword>
<keyword evidence="5" id="KW-0029">Amino-acid transport</keyword>
<dbReference type="GO" id="GO:0005886">
    <property type="term" value="C:plasma membrane"/>
    <property type="evidence" value="ECO:0007669"/>
    <property type="project" value="UniProtKB-SubCell"/>
</dbReference>
<feature type="transmembrane region" description="Helical" evidence="9">
    <location>
        <begin position="39"/>
        <end position="57"/>
    </location>
</feature>
<feature type="transmembrane region" description="Helical" evidence="9">
    <location>
        <begin position="63"/>
        <end position="85"/>
    </location>
</feature>
<evidence type="ECO:0000256" key="9">
    <source>
        <dbReference type="SAM" id="Phobius"/>
    </source>
</evidence>
<evidence type="ECO:0000256" key="1">
    <source>
        <dbReference type="ARBA" id="ARBA00004429"/>
    </source>
</evidence>
<dbReference type="Pfam" id="PF02653">
    <property type="entry name" value="BPD_transp_2"/>
    <property type="match status" value="1"/>
</dbReference>
<feature type="transmembrane region" description="Helical" evidence="9">
    <location>
        <begin position="97"/>
        <end position="115"/>
    </location>
</feature>
<evidence type="ECO:0000256" key="6">
    <source>
        <dbReference type="ARBA" id="ARBA00022989"/>
    </source>
</evidence>
<protein>
    <submittedName>
        <fullName evidence="11">Amino acid/amide ABC transporter membrane protein 1, HAAT family</fullName>
    </submittedName>
</protein>
<comment type="subcellular location">
    <subcellularLocation>
        <location evidence="1">Cell inner membrane</location>
        <topology evidence="1">Multi-pass membrane protein</topology>
    </subcellularLocation>
</comment>
<keyword evidence="3" id="KW-1003">Cell membrane</keyword>
<dbReference type="GO" id="GO:0006865">
    <property type="term" value="P:amino acid transport"/>
    <property type="evidence" value="ECO:0007669"/>
    <property type="project" value="UniProtKB-KW"/>
</dbReference>
<feature type="transmembrane region" description="Helical" evidence="9">
    <location>
        <begin position="12"/>
        <end position="32"/>
    </location>
</feature>
<dbReference type="PANTHER" id="PTHR11795:SF442">
    <property type="entry name" value="ABC TRANSPORTER ATP-BINDING PROTEIN"/>
    <property type="match status" value="1"/>
</dbReference>
<evidence type="ECO:0000256" key="2">
    <source>
        <dbReference type="ARBA" id="ARBA00022448"/>
    </source>
</evidence>
<evidence type="ECO:0000256" key="8">
    <source>
        <dbReference type="ARBA" id="ARBA00037998"/>
    </source>
</evidence>
<comment type="similarity">
    <text evidence="8">Belongs to the binding-protein-dependent transport system permease family. LivHM subfamily.</text>
</comment>
<dbReference type="GO" id="GO:0022857">
    <property type="term" value="F:transmembrane transporter activity"/>
    <property type="evidence" value="ECO:0007669"/>
    <property type="project" value="InterPro"/>
</dbReference>
<name>A0A450ZD27_9GAMM</name>
<keyword evidence="6 9" id="KW-1133">Transmembrane helix</keyword>
<evidence type="ECO:0000313" key="11">
    <source>
        <dbReference type="EMBL" id="VFK51681.1"/>
    </source>
</evidence>
<dbReference type="EMBL" id="CAADFX010000047">
    <property type="protein sequence ID" value="VFK56465.1"/>
    <property type="molecule type" value="Genomic_DNA"/>
</dbReference>
<evidence type="ECO:0000256" key="5">
    <source>
        <dbReference type="ARBA" id="ARBA00022970"/>
    </source>
</evidence>
<dbReference type="CDD" id="cd06582">
    <property type="entry name" value="TM_PBP1_LivH_like"/>
    <property type="match status" value="1"/>
</dbReference>
<gene>
    <name evidence="12" type="ORF">BECKTUN1418D_GA0071000_104715</name>
    <name evidence="10" type="ORF">BECKTUN1418E_GA0071001_100314</name>
    <name evidence="11" type="ORF">BECKTUN1418F_GA0071002_100314</name>
</gene>
<dbReference type="InterPro" id="IPR001851">
    <property type="entry name" value="ABC_transp_permease"/>
</dbReference>
<feature type="transmembrane region" description="Helical" evidence="9">
    <location>
        <begin position="143"/>
        <end position="162"/>
    </location>
</feature>